<keyword evidence="3 4" id="KW-0732">Signal</keyword>
<dbReference type="Proteomes" id="UP000199515">
    <property type="component" value="Unassembled WGS sequence"/>
</dbReference>
<feature type="chain" id="PRO_5011656173" evidence="4">
    <location>
        <begin position="37"/>
        <end position="541"/>
    </location>
</feature>
<feature type="signal peptide" evidence="4">
    <location>
        <begin position="1"/>
        <end position="36"/>
    </location>
</feature>
<dbReference type="OrthoDB" id="9046151at2"/>
<dbReference type="InterPro" id="IPR000914">
    <property type="entry name" value="SBP_5_dom"/>
</dbReference>
<comment type="similarity">
    <text evidence="1">Belongs to the bacterial solute-binding protein 5 family.</text>
</comment>
<feature type="domain" description="Solute-binding protein family 5" evidence="5">
    <location>
        <begin position="84"/>
        <end position="442"/>
    </location>
</feature>
<proteinExistence type="inferred from homology"/>
<dbReference type="PANTHER" id="PTHR30290:SF9">
    <property type="entry name" value="OLIGOPEPTIDE-BINDING PROTEIN APPA"/>
    <property type="match status" value="1"/>
</dbReference>
<keyword evidence="2" id="KW-0813">Transport</keyword>
<dbReference type="Gene3D" id="3.10.105.10">
    <property type="entry name" value="Dipeptide-binding Protein, Domain 3"/>
    <property type="match status" value="1"/>
</dbReference>
<organism evidence="6 7">
    <name type="scientific">Amycolatopsis xylanica</name>
    <dbReference type="NCBI Taxonomy" id="589385"/>
    <lineage>
        <taxon>Bacteria</taxon>
        <taxon>Bacillati</taxon>
        <taxon>Actinomycetota</taxon>
        <taxon>Actinomycetes</taxon>
        <taxon>Pseudonocardiales</taxon>
        <taxon>Pseudonocardiaceae</taxon>
        <taxon>Amycolatopsis</taxon>
    </lineage>
</organism>
<evidence type="ECO:0000256" key="1">
    <source>
        <dbReference type="ARBA" id="ARBA00005695"/>
    </source>
</evidence>
<dbReference type="STRING" id="589385.SAMN05421504_103121"/>
<evidence type="ECO:0000313" key="7">
    <source>
        <dbReference type="Proteomes" id="UP000199515"/>
    </source>
</evidence>
<dbReference type="PROSITE" id="PS51257">
    <property type="entry name" value="PROKAR_LIPOPROTEIN"/>
    <property type="match status" value="1"/>
</dbReference>
<dbReference type="GO" id="GO:0015833">
    <property type="term" value="P:peptide transport"/>
    <property type="evidence" value="ECO:0007669"/>
    <property type="project" value="TreeGrafter"/>
</dbReference>
<keyword evidence="7" id="KW-1185">Reference proteome</keyword>
<protein>
    <submittedName>
        <fullName evidence="6">Peptide/nickel transport system substrate-binding protein</fullName>
    </submittedName>
</protein>
<gene>
    <name evidence="6" type="ORF">SAMN05421504_103121</name>
</gene>
<dbReference type="SUPFAM" id="SSF53850">
    <property type="entry name" value="Periplasmic binding protein-like II"/>
    <property type="match status" value="1"/>
</dbReference>
<dbReference type="Gene3D" id="3.90.76.10">
    <property type="entry name" value="Dipeptide-binding Protein, Domain 1"/>
    <property type="match status" value="1"/>
</dbReference>
<reference evidence="6 7" key="1">
    <citation type="submission" date="2016-10" db="EMBL/GenBank/DDBJ databases">
        <authorList>
            <person name="de Groot N.N."/>
        </authorList>
    </citation>
    <scope>NUCLEOTIDE SEQUENCE [LARGE SCALE GENOMIC DNA]</scope>
    <source>
        <strain evidence="6 7">CPCC 202699</strain>
    </source>
</reference>
<evidence type="ECO:0000313" key="6">
    <source>
        <dbReference type="EMBL" id="SDX56631.1"/>
    </source>
</evidence>
<evidence type="ECO:0000256" key="2">
    <source>
        <dbReference type="ARBA" id="ARBA00022448"/>
    </source>
</evidence>
<evidence type="ECO:0000256" key="3">
    <source>
        <dbReference type="ARBA" id="ARBA00022729"/>
    </source>
</evidence>
<dbReference type="GO" id="GO:1904680">
    <property type="term" value="F:peptide transmembrane transporter activity"/>
    <property type="evidence" value="ECO:0007669"/>
    <property type="project" value="TreeGrafter"/>
</dbReference>
<accession>A0A1H3CR41</accession>
<dbReference type="InterPro" id="IPR039424">
    <property type="entry name" value="SBP_5"/>
</dbReference>
<dbReference type="AlphaFoldDB" id="A0A1H3CR41"/>
<evidence type="ECO:0000256" key="4">
    <source>
        <dbReference type="SAM" id="SignalP"/>
    </source>
</evidence>
<dbReference type="Gene3D" id="3.40.190.10">
    <property type="entry name" value="Periplasmic binding protein-like II"/>
    <property type="match status" value="1"/>
</dbReference>
<name>A0A1H3CR41_9PSEU</name>
<dbReference type="EMBL" id="FNON01000003">
    <property type="protein sequence ID" value="SDX56631.1"/>
    <property type="molecule type" value="Genomic_DNA"/>
</dbReference>
<dbReference type="PIRSF" id="PIRSF002741">
    <property type="entry name" value="MppA"/>
    <property type="match status" value="1"/>
</dbReference>
<evidence type="ECO:0000259" key="5">
    <source>
        <dbReference type="Pfam" id="PF00496"/>
    </source>
</evidence>
<sequence>MVRVADVLTSRLRPRPLALALLLVLTACGTPTASGATDRFVVIDAEELGHFNPLTGHGSNGESKVYESLYRVAEGQDDRIPDAVPVLAAGPPEPVDGDLTHWRVRTRSGVTFSDGSAFGPEDVAATYNAVIDPAFASPIAANFDFLKSAKASGPDTVDFTLAGAYADVPHRLFLAIAPSEALAKPGPADKLALGDHPVGTGPYTLTELRPDQAVFTARDGYWGPKPPVKTFVVRRTDDDKARAAQLAGNADGTRLPPALAHAAAKDGYRVISAKANDWLGITLPTGNPVAGDPAVRLALNLGVDRAAMVRDILRGEGTAVSTLVTPLFGVAYDPAQDFTFDADRARKVLDEAGWRAGADGIRERDGRRARFDVAYYPTENLRRDLTMATVSDAKKIGLELNPVAVEKSTMTPQYLAATAFLLGGGGQPYTVDTQLYPKFHSRYAKPGTGSKWDNASDYVNPEVDRVLDAARVERDPAKRAQLYRDFQAAYHAAPAMLALVSENHVYVVRDNGWKFGPTALEPHTHGVAWGPWYSLARWTRS</sequence>
<dbReference type="GO" id="GO:0043190">
    <property type="term" value="C:ATP-binding cassette (ABC) transporter complex"/>
    <property type="evidence" value="ECO:0007669"/>
    <property type="project" value="InterPro"/>
</dbReference>
<dbReference type="GO" id="GO:0042597">
    <property type="term" value="C:periplasmic space"/>
    <property type="evidence" value="ECO:0007669"/>
    <property type="project" value="UniProtKB-ARBA"/>
</dbReference>
<dbReference type="Pfam" id="PF00496">
    <property type="entry name" value="SBP_bac_5"/>
    <property type="match status" value="1"/>
</dbReference>
<dbReference type="InterPro" id="IPR030678">
    <property type="entry name" value="Peptide/Ni-bd"/>
</dbReference>
<dbReference type="PANTHER" id="PTHR30290">
    <property type="entry name" value="PERIPLASMIC BINDING COMPONENT OF ABC TRANSPORTER"/>
    <property type="match status" value="1"/>
</dbReference>